<dbReference type="Gene3D" id="3.40.109.10">
    <property type="entry name" value="NADH Oxidase"/>
    <property type="match status" value="1"/>
</dbReference>
<gene>
    <name evidence="6" type="ORF">C3E78_17595</name>
</gene>
<dbReference type="InterPro" id="IPR000415">
    <property type="entry name" value="Nitroreductase-like"/>
</dbReference>
<comment type="cofactor">
    <cofactor evidence="1">
        <name>FMN</name>
        <dbReference type="ChEBI" id="CHEBI:58210"/>
    </cofactor>
</comment>
<comment type="similarity">
    <text evidence="2">Belongs to the nitroreductase family.</text>
</comment>
<evidence type="ECO:0000313" key="7">
    <source>
        <dbReference type="Proteomes" id="UP000244384"/>
    </source>
</evidence>
<accession>A0A5F2ENH8</accession>
<dbReference type="EMBL" id="CP026952">
    <property type="protein sequence ID" value="AWB93880.1"/>
    <property type="molecule type" value="Genomic_DNA"/>
</dbReference>
<organism evidence="6 7">
    <name type="scientific">Aeromicrobium chenweiae</name>
    <dbReference type="NCBI Taxonomy" id="2079793"/>
    <lineage>
        <taxon>Bacteria</taxon>
        <taxon>Bacillati</taxon>
        <taxon>Actinomycetota</taxon>
        <taxon>Actinomycetes</taxon>
        <taxon>Propionibacteriales</taxon>
        <taxon>Nocardioidaceae</taxon>
        <taxon>Aeromicrobium</taxon>
    </lineage>
</organism>
<evidence type="ECO:0000256" key="4">
    <source>
        <dbReference type="ARBA" id="ARBA00022643"/>
    </source>
</evidence>
<evidence type="ECO:0000256" key="1">
    <source>
        <dbReference type="ARBA" id="ARBA00001917"/>
    </source>
</evidence>
<dbReference type="Pfam" id="PF00881">
    <property type="entry name" value="Nitroreductase"/>
    <property type="match status" value="1"/>
</dbReference>
<reference evidence="7" key="1">
    <citation type="submission" date="2018-01" db="EMBL/GenBank/DDBJ databases">
        <authorList>
            <person name="Li J."/>
        </authorList>
    </citation>
    <scope>NUCLEOTIDE SEQUENCE [LARGE SCALE GENOMIC DNA]</scope>
    <source>
        <strain evidence="7">592</strain>
    </source>
</reference>
<dbReference type="OrthoDB" id="9798230at2"/>
<evidence type="ECO:0000256" key="5">
    <source>
        <dbReference type="ARBA" id="ARBA00023002"/>
    </source>
</evidence>
<dbReference type="CDD" id="cd02136">
    <property type="entry name" value="PnbA_NfnB-like"/>
    <property type="match status" value="1"/>
</dbReference>
<dbReference type="KEGG" id="aez:C3E78_17595"/>
<protein>
    <submittedName>
        <fullName evidence="6">Nitroreductase</fullName>
    </submittedName>
</protein>
<accession>A0A2S0WRF9</accession>
<dbReference type="PANTHER" id="PTHR43673:SF2">
    <property type="entry name" value="NITROREDUCTASE"/>
    <property type="match status" value="1"/>
</dbReference>
<dbReference type="RefSeq" id="WP_108580592.1">
    <property type="nucleotide sequence ID" value="NZ_CP026952.1"/>
</dbReference>
<evidence type="ECO:0000313" key="6">
    <source>
        <dbReference type="EMBL" id="AWB93880.1"/>
    </source>
</evidence>
<dbReference type="GO" id="GO:0016491">
    <property type="term" value="F:oxidoreductase activity"/>
    <property type="evidence" value="ECO:0007669"/>
    <property type="project" value="UniProtKB-KW"/>
</dbReference>
<dbReference type="PANTHER" id="PTHR43673">
    <property type="entry name" value="NAD(P)H NITROREDUCTASE YDGI-RELATED"/>
    <property type="match status" value="1"/>
</dbReference>
<dbReference type="AlphaFoldDB" id="A0A2S0WRF9"/>
<keyword evidence="3" id="KW-0285">Flavoprotein</keyword>
<keyword evidence="4" id="KW-0288">FMN</keyword>
<keyword evidence="7" id="KW-1185">Reference proteome</keyword>
<proteinExistence type="inferred from homology"/>
<evidence type="ECO:0000256" key="2">
    <source>
        <dbReference type="ARBA" id="ARBA00007118"/>
    </source>
</evidence>
<dbReference type="InterPro" id="IPR029479">
    <property type="entry name" value="Nitroreductase"/>
</dbReference>
<keyword evidence="5" id="KW-0560">Oxidoreductase</keyword>
<dbReference type="Proteomes" id="UP000244384">
    <property type="component" value="Chromosome"/>
</dbReference>
<dbReference type="SUPFAM" id="SSF55469">
    <property type="entry name" value="FMN-dependent nitroreductase-like"/>
    <property type="match status" value="1"/>
</dbReference>
<evidence type="ECO:0000256" key="3">
    <source>
        <dbReference type="ARBA" id="ARBA00022630"/>
    </source>
</evidence>
<name>A0A2S0WRF9_9ACTN</name>
<sequence length="230" mass="25154">MSTRADDFEVLERVLTARRSCRGYLPEPVPRETIERVLAAAQHTASWCNTQPWNVHIVSGEARDALSKAAVENVMATFGQPAPSDFPFAGSYTGVHNERRKEVGWQLYEAVGVERGDRDGSAMQMLRNFEFFGAPHVAIVTTDADLGVYGAIDCGLYVNSFMLAAEALGLGTCAQAAIAQVTPAVRQFLDLPDDRRVVCGISFGHPDPQHPSAQFTSRRAPLEDAVRFVD</sequence>